<dbReference type="GO" id="GO:0016787">
    <property type="term" value="F:hydrolase activity"/>
    <property type="evidence" value="ECO:0007669"/>
    <property type="project" value="UniProtKB-KW"/>
</dbReference>
<dbReference type="Pfam" id="PF18019">
    <property type="entry name" value="Cas3_HD"/>
    <property type="match status" value="1"/>
</dbReference>
<dbReference type="InterPro" id="IPR001650">
    <property type="entry name" value="Helicase_C-like"/>
</dbReference>
<dbReference type="InterPro" id="IPR011545">
    <property type="entry name" value="DEAD/DEAH_box_helicase_dom"/>
</dbReference>
<keyword evidence="7 13" id="KW-0347">Helicase</keyword>
<dbReference type="InterPro" id="IPR014001">
    <property type="entry name" value="Helicase_ATP-bd"/>
</dbReference>
<evidence type="ECO:0000313" key="13">
    <source>
        <dbReference type="EMBL" id="SFA50040.1"/>
    </source>
</evidence>
<evidence type="ECO:0000256" key="1">
    <source>
        <dbReference type="ARBA" id="ARBA00006847"/>
    </source>
</evidence>
<comment type="similarity">
    <text evidence="1">In the N-terminal section; belongs to the CRISPR-associated nuclease Cas3-HD family.</text>
</comment>
<feature type="domain" description="Helicase ATP-binding" evidence="10">
    <location>
        <begin position="226"/>
        <end position="402"/>
    </location>
</feature>
<sequence length="726" mass="85199">MTFYAKSETKETIREHTDRLLDNLRLLKDSYGHKFVRMDERMWELLRIAAEYHDVGKANTVFQNKIRRAIHEEMLETDCDADVPHNYLSVGLIPFSQLDLTKEESRLLIHAVGYHHERDKLPDKEMIRHILETDVMNQRNAISEHMKLPLAEKLSFRFVDRLLKRYTIHDGDQFWNYVLLKGLLHRIDHAASAHLPVEIDIDQSIGASVRNYMKKQGFRKNALQQFTEANQDKNVVVVAQTGMGKTEAALLWVGEDKAFFTLPLRVSINAIYERIRDKMGYDAVGLLHSTSVHYLAEKGEENWEALKQQSQQLSTKLLMTTIDQILKFPFYYRGFEKELATMANAKIVIDEIQAYDPKIAAMLIKALEMIHNVGGKFMIMTATLPTLYLDELKKRNIIAEEHSAFGEFIDTSKHRHRIQLHAKEITEGLEDIVRKAQTSQVLVIVNTVRRAIELYQNLLEQELHIPVYLLHSQFTQEDRQLLERKIKEFNEEKINGIWITTQLVEASIDIDFDYLFTEMSTLDSLFQRLGRCYRKRILDEERCNVHIFTENISGVPRVYNEHLVNESIKLLQPYDGHILDERTKVEMVKQLYERKRLIGTAFLQEFEDALYMFDNLDPYGMNKKEAQRKLRDIQNIQVVPRRIYDGIIDLLEAYAACRDVKKRLLLRMEIEKKTVSVPRFVAEKYVSERLPKPFEHIYIIDVEYDFQRETWKGKGILLNTPMSTIY</sequence>
<dbReference type="AlphaFoldDB" id="A0A1I0TE57"/>
<evidence type="ECO:0000256" key="2">
    <source>
        <dbReference type="ARBA" id="ARBA00009046"/>
    </source>
</evidence>
<protein>
    <submittedName>
        <fullName evidence="13">CRISPR-associated endonuclease/helicase Cas3</fullName>
    </submittedName>
</protein>
<dbReference type="SUPFAM" id="SSF109604">
    <property type="entry name" value="HD-domain/PDEase-like"/>
    <property type="match status" value="1"/>
</dbReference>
<dbReference type="RefSeq" id="WP_090949907.1">
    <property type="nucleotide sequence ID" value="NZ_FOJS01000024.1"/>
</dbReference>
<dbReference type="Gene3D" id="3.40.50.300">
    <property type="entry name" value="P-loop containing nucleotide triphosphate hydrolases"/>
    <property type="match status" value="2"/>
</dbReference>
<accession>A0A1I0TE57</accession>
<evidence type="ECO:0000256" key="6">
    <source>
        <dbReference type="ARBA" id="ARBA00022801"/>
    </source>
</evidence>
<dbReference type="EMBL" id="FOJS01000024">
    <property type="protein sequence ID" value="SFA50040.1"/>
    <property type="molecule type" value="Genomic_DNA"/>
</dbReference>
<organism evidence="13 14">
    <name type="scientific">Parageobacillus thermantarcticus</name>
    <dbReference type="NCBI Taxonomy" id="186116"/>
    <lineage>
        <taxon>Bacteria</taxon>
        <taxon>Bacillati</taxon>
        <taxon>Bacillota</taxon>
        <taxon>Bacilli</taxon>
        <taxon>Bacillales</taxon>
        <taxon>Anoxybacillaceae</taxon>
        <taxon>Parageobacillus</taxon>
    </lineage>
</organism>
<gene>
    <name evidence="13" type="ORF">SAMN05192569_10244</name>
</gene>
<dbReference type="STRING" id="186116.SAMN05192569_10244"/>
<dbReference type="NCBIfam" id="TIGR01587">
    <property type="entry name" value="cas3_core"/>
    <property type="match status" value="1"/>
</dbReference>
<dbReference type="CDD" id="cd09641">
    <property type="entry name" value="Cas3''_I"/>
    <property type="match status" value="1"/>
</dbReference>
<evidence type="ECO:0000256" key="4">
    <source>
        <dbReference type="ARBA" id="ARBA00022723"/>
    </source>
</evidence>
<keyword evidence="14" id="KW-1185">Reference proteome</keyword>
<dbReference type="GO" id="GO:0046872">
    <property type="term" value="F:metal ion binding"/>
    <property type="evidence" value="ECO:0007669"/>
    <property type="project" value="UniProtKB-KW"/>
</dbReference>
<dbReference type="GO" id="GO:0051607">
    <property type="term" value="P:defense response to virus"/>
    <property type="evidence" value="ECO:0007669"/>
    <property type="project" value="UniProtKB-KW"/>
</dbReference>
<reference evidence="14" key="1">
    <citation type="submission" date="2016-10" db="EMBL/GenBank/DDBJ databases">
        <authorList>
            <person name="Varghese N."/>
            <person name="Submissions S."/>
        </authorList>
    </citation>
    <scope>NUCLEOTIDE SEQUENCE [LARGE SCALE GENOMIC DNA]</scope>
    <source>
        <strain evidence="14">M1</strain>
    </source>
</reference>
<evidence type="ECO:0000313" key="14">
    <source>
        <dbReference type="Proteomes" id="UP000198650"/>
    </source>
</evidence>
<dbReference type="PROSITE" id="PS51194">
    <property type="entry name" value="HELICASE_CTER"/>
    <property type="match status" value="1"/>
</dbReference>
<evidence type="ECO:0000259" key="10">
    <source>
        <dbReference type="PROSITE" id="PS51192"/>
    </source>
</evidence>
<evidence type="ECO:0000256" key="3">
    <source>
        <dbReference type="ARBA" id="ARBA00022722"/>
    </source>
</evidence>
<evidence type="ECO:0000259" key="12">
    <source>
        <dbReference type="PROSITE" id="PS51643"/>
    </source>
</evidence>
<evidence type="ECO:0000256" key="8">
    <source>
        <dbReference type="ARBA" id="ARBA00022840"/>
    </source>
</evidence>
<dbReference type="GO" id="GO:0003724">
    <property type="term" value="F:RNA helicase activity"/>
    <property type="evidence" value="ECO:0007669"/>
    <property type="project" value="TreeGrafter"/>
</dbReference>
<keyword evidence="4" id="KW-0479">Metal-binding</keyword>
<dbReference type="NCBIfam" id="TIGR01596">
    <property type="entry name" value="cas3_HD"/>
    <property type="match status" value="1"/>
</dbReference>
<comment type="similarity">
    <text evidence="2">In the central section; belongs to the CRISPR-associated helicase Cas3 family.</text>
</comment>
<dbReference type="PROSITE" id="PS51192">
    <property type="entry name" value="HELICASE_ATP_BIND_1"/>
    <property type="match status" value="1"/>
</dbReference>
<feature type="domain" description="Helicase C-terminal" evidence="11">
    <location>
        <begin position="428"/>
        <end position="614"/>
    </location>
</feature>
<dbReference type="SMART" id="SM00490">
    <property type="entry name" value="HELICc"/>
    <property type="match status" value="1"/>
</dbReference>
<dbReference type="InterPro" id="IPR006483">
    <property type="entry name" value="CRISPR-assoc_Cas3_HD"/>
</dbReference>
<keyword evidence="6" id="KW-0378">Hydrolase</keyword>
<keyword evidence="8" id="KW-0067">ATP-binding</keyword>
<keyword evidence="5" id="KW-0547">Nucleotide-binding</keyword>
<dbReference type="GO" id="GO:0005524">
    <property type="term" value="F:ATP binding"/>
    <property type="evidence" value="ECO:0007669"/>
    <property type="project" value="UniProtKB-KW"/>
</dbReference>
<dbReference type="OrthoDB" id="9810236at2"/>
<name>A0A1I0TE57_9BACL</name>
<keyword evidence="3" id="KW-0540">Nuclease</keyword>
<feature type="domain" description="HD Cas3-type" evidence="12">
    <location>
        <begin position="6"/>
        <end position="190"/>
    </location>
</feature>
<dbReference type="InterPro" id="IPR006474">
    <property type="entry name" value="Helicase_Cas3_CRISPR-ass_core"/>
</dbReference>
<dbReference type="Proteomes" id="UP000198650">
    <property type="component" value="Unassembled WGS sequence"/>
</dbReference>
<dbReference type="PROSITE" id="PS51643">
    <property type="entry name" value="HD_CAS3"/>
    <property type="match status" value="1"/>
</dbReference>
<dbReference type="Pfam" id="PF00270">
    <property type="entry name" value="DEAD"/>
    <property type="match status" value="1"/>
</dbReference>
<dbReference type="SMART" id="SM00487">
    <property type="entry name" value="DEXDc"/>
    <property type="match status" value="1"/>
</dbReference>
<dbReference type="GO" id="GO:0003723">
    <property type="term" value="F:RNA binding"/>
    <property type="evidence" value="ECO:0007669"/>
    <property type="project" value="TreeGrafter"/>
</dbReference>
<dbReference type="PANTHER" id="PTHR47963:SF9">
    <property type="entry name" value="CRISPR-ASSOCIATED ENDONUCLEASE_HELICASE CAS3"/>
    <property type="match status" value="1"/>
</dbReference>
<dbReference type="GO" id="GO:0004519">
    <property type="term" value="F:endonuclease activity"/>
    <property type="evidence" value="ECO:0007669"/>
    <property type="project" value="UniProtKB-KW"/>
</dbReference>
<proteinExistence type="inferred from homology"/>
<dbReference type="PANTHER" id="PTHR47963">
    <property type="entry name" value="DEAD-BOX ATP-DEPENDENT RNA HELICASE 47, MITOCHONDRIAL"/>
    <property type="match status" value="1"/>
</dbReference>
<dbReference type="InterPro" id="IPR038257">
    <property type="entry name" value="CRISPR-assoc_Cas3_HD_sf"/>
</dbReference>
<evidence type="ECO:0000256" key="5">
    <source>
        <dbReference type="ARBA" id="ARBA00022741"/>
    </source>
</evidence>
<evidence type="ECO:0000256" key="9">
    <source>
        <dbReference type="ARBA" id="ARBA00023118"/>
    </source>
</evidence>
<evidence type="ECO:0000259" key="11">
    <source>
        <dbReference type="PROSITE" id="PS51194"/>
    </source>
</evidence>
<dbReference type="InterPro" id="IPR054712">
    <property type="entry name" value="Cas3-like_dom"/>
</dbReference>
<evidence type="ECO:0000256" key="7">
    <source>
        <dbReference type="ARBA" id="ARBA00022806"/>
    </source>
</evidence>
<dbReference type="InterPro" id="IPR027417">
    <property type="entry name" value="P-loop_NTPase"/>
</dbReference>
<keyword evidence="13" id="KW-0255">Endonuclease</keyword>
<dbReference type="Gene3D" id="1.10.3210.30">
    <property type="match status" value="1"/>
</dbReference>
<dbReference type="Pfam" id="PF22590">
    <property type="entry name" value="Cas3-like_C_2"/>
    <property type="match status" value="1"/>
</dbReference>
<keyword evidence="9" id="KW-0051">Antiviral defense</keyword>
<dbReference type="SUPFAM" id="SSF52540">
    <property type="entry name" value="P-loop containing nucleoside triphosphate hydrolases"/>
    <property type="match status" value="1"/>
</dbReference>
<dbReference type="InterPro" id="IPR050547">
    <property type="entry name" value="DEAD_box_RNA_helicases"/>
</dbReference>